<feature type="transmembrane region" description="Helical" evidence="6">
    <location>
        <begin position="17"/>
        <end position="38"/>
    </location>
</feature>
<dbReference type="Gene3D" id="3.30.750.44">
    <property type="match status" value="1"/>
</dbReference>
<dbReference type="InterPro" id="IPR041489">
    <property type="entry name" value="PDZ_6"/>
</dbReference>
<reference evidence="8 9" key="1">
    <citation type="submission" date="2022-06" db="EMBL/GenBank/DDBJ databases">
        <title>Isolation of gut microbiota from human fecal samples.</title>
        <authorList>
            <person name="Pamer E.G."/>
            <person name="Barat B."/>
            <person name="Waligurski E."/>
            <person name="Medina S."/>
            <person name="Paddock L."/>
            <person name="Mostad J."/>
        </authorList>
    </citation>
    <scope>NUCLEOTIDE SEQUENCE [LARGE SCALE GENOMIC DNA]</scope>
    <source>
        <strain evidence="8 9">DFI.1.1</strain>
    </source>
</reference>
<protein>
    <submittedName>
        <fullName evidence="8">S41 family peptidase</fullName>
    </submittedName>
</protein>
<evidence type="ECO:0000256" key="2">
    <source>
        <dbReference type="ARBA" id="ARBA00022670"/>
    </source>
</evidence>
<dbReference type="InterPro" id="IPR004447">
    <property type="entry name" value="Peptidase_S41A"/>
</dbReference>
<proteinExistence type="inferred from homology"/>
<evidence type="ECO:0000313" key="8">
    <source>
        <dbReference type="EMBL" id="MCQ5343220.1"/>
    </source>
</evidence>
<dbReference type="PROSITE" id="PS50106">
    <property type="entry name" value="PDZ"/>
    <property type="match status" value="1"/>
</dbReference>
<evidence type="ECO:0000256" key="3">
    <source>
        <dbReference type="ARBA" id="ARBA00022801"/>
    </source>
</evidence>
<evidence type="ECO:0000256" key="6">
    <source>
        <dbReference type="SAM" id="Phobius"/>
    </source>
</evidence>
<dbReference type="PANTHER" id="PTHR32060:SF30">
    <property type="entry name" value="CARBOXY-TERMINAL PROCESSING PROTEASE CTPA"/>
    <property type="match status" value="1"/>
</dbReference>
<dbReference type="Pfam" id="PF17820">
    <property type="entry name" value="PDZ_6"/>
    <property type="match status" value="1"/>
</dbReference>
<dbReference type="CDD" id="cd07560">
    <property type="entry name" value="Peptidase_S41_CPP"/>
    <property type="match status" value="1"/>
</dbReference>
<keyword evidence="9" id="KW-1185">Reference proteome</keyword>
<keyword evidence="6" id="KW-0472">Membrane</keyword>
<dbReference type="Pfam" id="PF03572">
    <property type="entry name" value="Peptidase_S41"/>
    <property type="match status" value="1"/>
</dbReference>
<dbReference type="PANTHER" id="PTHR32060">
    <property type="entry name" value="TAIL-SPECIFIC PROTEASE"/>
    <property type="match status" value="1"/>
</dbReference>
<keyword evidence="2 5" id="KW-0645">Protease</keyword>
<dbReference type="SUPFAM" id="SSF52096">
    <property type="entry name" value="ClpP/crotonase"/>
    <property type="match status" value="1"/>
</dbReference>
<dbReference type="SUPFAM" id="SSF50156">
    <property type="entry name" value="PDZ domain-like"/>
    <property type="match status" value="1"/>
</dbReference>
<dbReference type="NCBIfam" id="TIGR00225">
    <property type="entry name" value="prc"/>
    <property type="match status" value="1"/>
</dbReference>
<dbReference type="InterPro" id="IPR001478">
    <property type="entry name" value="PDZ"/>
</dbReference>
<dbReference type="InterPro" id="IPR055210">
    <property type="entry name" value="CtpA/B_N"/>
</dbReference>
<evidence type="ECO:0000313" key="9">
    <source>
        <dbReference type="Proteomes" id="UP001206692"/>
    </source>
</evidence>
<accession>A0ABT1SVB5</accession>
<dbReference type="Pfam" id="PF22694">
    <property type="entry name" value="CtpB_N-like"/>
    <property type="match status" value="1"/>
</dbReference>
<keyword evidence="6" id="KW-0812">Transmembrane</keyword>
<dbReference type="InterPro" id="IPR029045">
    <property type="entry name" value="ClpP/crotonase-like_dom_sf"/>
</dbReference>
<evidence type="ECO:0000256" key="5">
    <source>
        <dbReference type="RuleBase" id="RU004404"/>
    </source>
</evidence>
<comment type="caution">
    <text evidence="8">The sequence shown here is derived from an EMBL/GenBank/DDBJ whole genome shotgun (WGS) entry which is preliminary data.</text>
</comment>
<dbReference type="SMART" id="SM00245">
    <property type="entry name" value="TSPc"/>
    <property type="match status" value="1"/>
</dbReference>
<evidence type="ECO:0000256" key="4">
    <source>
        <dbReference type="ARBA" id="ARBA00022825"/>
    </source>
</evidence>
<keyword evidence="4 5" id="KW-0720">Serine protease</keyword>
<dbReference type="EMBL" id="JANGEW010000018">
    <property type="protein sequence ID" value="MCQ5343220.1"/>
    <property type="molecule type" value="Genomic_DNA"/>
</dbReference>
<dbReference type="Gene3D" id="3.90.226.10">
    <property type="entry name" value="2-enoyl-CoA Hydratase, Chain A, domain 1"/>
    <property type="match status" value="1"/>
</dbReference>
<feature type="domain" description="PDZ" evidence="7">
    <location>
        <begin position="101"/>
        <end position="175"/>
    </location>
</feature>
<keyword evidence="6" id="KW-1133">Transmembrane helix</keyword>
<dbReference type="Proteomes" id="UP001206692">
    <property type="component" value="Unassembled WGS sequence"/>
</dbReference>
<comment type="similarity">
    <text evidence="1 5">Belongs to the peptidase S41A family.</text>
</comment>
<keyword evidence="3 5" id="KW-0378">Hydrolase</keyword>
<dbReference type="InterPro" id="IPR036034">
    <property type="entry name" value="PDZ_sf"/>
</dbReference>
<dbReference type="Gene3D" id="2.30.42.10">
    <property type="match status" value="1"/>
</dbReference>
<name>A0ABT1SVB5_9FIRM</name>
<gene>
    <name evidence="8" type="ORF">NE675_09340</name>
</gene>
<dbReference type="InterPro" id="IPR005151">
    <property type="entry name" value="Tail-specific_protease"/>
</dbReference>
<dbReference type="SMART" id="SM00228">
    <property type="entry name" value="PDZ"/>
    <property type="match status" value="1"/>
</dbReference>
<dbReference type="RefSeq" id="WP_062411292.1">
    <property type="nucleotide sequence ID" value="NZ_JAJCIO010000019.1"/>
</dbReference>
<evidence type="ECO:0000259" key="7">
    <source>
        <dbReference type="PROSITE" id="PS50106"/>
    </source>
</evidence>
<sequence length="385" mass="41767">MNKQTIRQAWEKVRRPLAFFCSGMIVMILAVFGMFWYYTGRATAMFEFFRTLEIIESHYAENVDRSALFDGALNGMVSTLGDKHSVYLGGELYKDFSAQMSGTYAGIGVYIGSTDDGVLIAGVMDDSPAAEAGLQRGDILVSIDGTPVDGNKLEDVSKRIRGAANTSVTLVVRRDGEDKTFTVERRQIHVPTVAGKMIEGTDIGYIRIAVFGEGTADDFTKEYTKLREQGMKKMILDLRDNPGGIVEQAVGVASNFVPPNSTIVSYTEQDGKVDQYTAEGTNDLIPLVVLVNENSASASEIIAGAVQDMQLGPIVGVKTYGKGTVQGVFPLSQQSAVKVTVAKYRTTNGREIDGVGIEPDVVVPLTPSDPTDTQFEKALEIIKEK</sequence>
<organism evidence="8 9">
    <name type="scientific">Megasphaera massiliensis</name>
    <dbReference type="NCBI Taxonomy" id="1232428"/>
    <lineage>
        <taxon>Bacteria</taxon>
        <taxon>Bacillati</taxon>
        <taxon>Bacillota</taxon>
        <taxon>Negativicutes</taxon>
        <taxon>Veillonellales</taxon>
        <taxon>Veillonellaceae</taxon>
        <taxon>Megasphaera</taxon>
    </lineage>
</organism>
<evidence type="ECO:0000256" key="1">
    <source>
        <dbReference type="ARBA" id="ARBA00009179"/>
    </source>
</evidence>
<dbReference type="CDD" id="cd06782">
    <property type="entry name" value="cpPDZ_CPP-like"/>
    <property type="match status" value="1"/>
</dbReference>